<name>A0A840LBR0_9BURK</name>
<evidence type="ECO:0000313" key="4">
    <source>
        <dbReference type="Proteomes" id="UP000562027"/>
    </source>
</evidence>
<dbReference type="SUPFAM" id="SSF69322">
    <property type="entry name" value="Tricorn protease domain 2"/>
    <property type="match status" value="1"/>
</dbReference>
<comment type="caution">
    <text evidence="3">The sequence shown here is derived from an EMBL/GenBank/DDBJ whole genome shotgun (WGS) entry which is preliminary data.</text>
</comment>
<protein>
    <submittedName>
        <fullName evidence="3">Putative membrane protein</fullName>
    </submittedName>
</protein>
<dbReference type="Pfam" id="PF07589">
    <property type="entry name" value="PEP-CTERM"/>
    <property type="match status" value="1"/>
</dbReference>
<gene>
    <name evidence="3" type="ORF">HNP55_002841</name>
</gene>
<reference evidence="3 4" key="1">
    <citation type="submission" date="2020-08" db="EMBL/GenBank/DDBJ databases">
        <title>Functional genomics of gut bacteria from endangered species of beetles.</title>
        <authorList>
            <person name="Carlos-Shanley C."/>
        </authorList>
    </citation>
    <scope>NUCLEOTIDE SEQUENCE [LARGE SCALE GENOMIC DNA]</scope>
    <source>
        <strain evidence="3 4">S00239</strain>
    </source>
</reference>
<evidence type="ECO:0000256" key="1">
    <source>
        <dbReference type="SAM" id="SignalP"/>
    </source>
</evidence>
<evidence type="ECO:0000259" key="2">
    <source>
        <dbReference type="Pfam" id="PF07589"/>
    </source>
</evidence>
<feature type="chain" id="PRO_5032462070" evidence="1">
    <location>
        <begin position="27"/>
        <end position="401"/>
    </location>
</feature>
<feature type="domain" description="Ice-binding protein C-terminal" evidence="2">
    <location>
        <begin position="376"/>
        <end position="398"/>
    </location>
</feature>
<sequence length="401" mass="41308">MKTAAFFRHAALAGAASLCLAGTGWAQQLDVFNSPGVGYGVSADGRYAVFGSAGPGGGTHAYLWSAATHTLTDIGGFAGTAGALEISRDGRYVAGQIQDAQGKFQAAVYSRDTGAWSQVPALGGLNSAGTTGSVVWAMSGDGRYVGGSSYVPGSTVSRGFVTDRLSGTVVSLGSTEARVEAMNLDASVLVGYTTNSRRAAVWTRNASGEYDMTTPGRPESPTLGLYQLSAMSSNGSWAAGTSFNNALPYRYDVATGQVLYYDKLPFLSPTGRGTASTSAISDDGLTMVGIHSPQGALLSGSYAFIWRGDGTVNGNQLGGSVQTLDDYLAGYGIDTANHYDFKSVVGMSADGHTFTGIAADNLTGNQVSFVVSIPSAVPEPGQYLLLLGGLAALLLRRRSLV</sequence>
<dbReference type="Proteomes" id="UP000562027">
    <property type="component" value="Unassembled WGS sequence"/>
</dbReference>
<proteinExistence type="predicted"/>
<organism evidence="3 4">
    <name type="scientific">Roseateles oligotrophus</name>
    <dbReference type="NCBI Taxonomy" id="1769250"/>
    <lineage>
        <taxon>Bacteria</taxon>
        <taxon>Pseudomonadati</taxon>
        <taxon>Pseudomonadota</taxon>
        <taxon>Betaproteobacteria</taxon>
        <taxon>Burkholderiales</taxon>
        <taxon>Sphaerotilaceae</taxon>
        <taxon>Roseateles</taxon>
    </lineage>
</organism>
<dbReference type="EMBL" id="JACHLP010000005">
    <property type="protein sequence ID" value="MBB4844305.1"/>
    <property type="molecule type" value="Genomic_DNA"/>
</dbReference>
<dbReference type="NCBIfam" id="TIGR02595">
    <property type="entry name" value="PEP_CTERM"/>
    <property type="match status" value="1"/>
</dbReference>
<keyword evidence="1" id="KW-0732">Signal</keyword>
<feature type="signal peptide" evidence="1">
    <location>
        <begin position="1"/>
        <end position="26"/>
    </location>
</feature>
<accession>A0A840LBR0</accession>
<evidence type="ECO:0000313" key="3">
    <source>
        <dbReference type="EMBL" id="MBB4844305.1"/>
    </source>
</evidence>
<dbReference type="AlphaFoldDB" id="A0A840LBR0"/>
<dbReference type="RefSeq" id="WP_184300500.1">
    <property type="nucleotide sequence ID" value="NZ_JACHLP010000005.1"/>
</dbReference>
<dbReference type="InterPro" id="IPR013424">
    <property type="entry name" value="Ice-binding_C"/>
</dbReference>
<keyword evidence="4" id="KW-1185">Reference proteome</keyword>